<gene>
    <name evidence="1" type="ORF">MARPO_0146s0010</name>
</gene>
<accession>A0A2R6W5Q5</accession>
<evidence type="ECO:0000313" key="2">
    <source>
        <dbReference type="Proteomes" id="UP000244005"/>
    </source>
</evidence>
<dbReference type="EMBL" id="KZ772816">
    <property type="protein sequence ID" value="PTQ29188.1"/>
    <property type="molecule type" value="Genomic_DNA"/>
</dbReference>
<keyword evidence="2" id="KW-1185">Reference proteome</keyword>
<dbReference type="AlphaFoldDB" id="A0A2R6W5Q5"/>
<organism evidence="1 2">
    <name type="scientific">Marchantia polymorpha</name>
    <name type="common">Common liverwort</name>
    <name type="synonym">Marchantia aquatica</name>
    <dbReference type="NCBI Taxonomy" id="3197"/>
    <lineage>
        <taxon>Eukaryota</taxon>
        <taxon>Viridiplantae</taxon>
        <taxon>Streptophyta</taxon>
        <taxon>Embryophyta</taxon>
        <taxon>Marchantiophyta</taxon>
        <taxon>Marchantiopsida</taxon>
        <taxon>Marchantiidae</taxon>
        <taxon>Marchantiales</taxon>
        <taxon>Marchantiaceae</taxon>
        <taxon>Marchantia</taxon>
    </lineage>
</organism>
<name>A0A2R6W5Q5_MARPO</name>
<dbReference type="Proteomes" id="UP000244005">
    <property type="component" value="Unassembled WGS sequence"/>
</dbReference>
<sequence>MSYSWPMMHLGRLDLGQLQDEVRRSSLRHFRLHFFRLALRRRRLRPDASPTEHITASLSIGQLIRRVDDTQRFHTFGAFGDRSHVESHYWNHETYFMLVMIQRRVDLRMKGFSLFPSLNENINENDN</sequence>
<evidence type="ECO:0000313" key="1">
    <source>
        <dbReference type="EMBL" id="PTQ29188.1"/>
    </source>
</evidence>
<reference evidence="2" key="1">
    <citation type="journal article" date="2017" name="Cell">
        <title>Insights into land plant evolution garnered from the Marchantia polymorpha genome.</title>
        <authorList>
            <person name="Bowman J.L."/>
            <person name="Kohchi T."/>
            <person name="Yamato K.T."/>
            <person name="Jenkins J."/>
            <person name="Shu S."/>
            <person name="Ishizaki K."/>
            <person name="Yamaoka S."/>
            <person name="Nishihama R."/>
            <person name="Nakamura Y."/>
            <person name="Berger F."/>
            <person name="Adam C."/>
            <person name="Aki S.S."/>
            <person name="Althoff F."/>
            <person name="Araki T."/>
            <person name="Arteaga-Vazquez M.A."/>
            <person name="Balasubrmanian S."/>
            <person name="Barry K."/>
            <person name="Bauer D."/>
            <person name="Boehm C.R."/>
            <person name="Briginshaw L."/>
            <person name="Caballero-Perez J."/>
            <person name="Catarino B."/>
            <person name="Chen F."/>
            <person name="Chiyoda S."/>
            <person name="Chovatia M."/>
            <person name="Davies K.M."/>
            <person name="Delmans M."/>
            <person name="Demura T."/>
            <person name="Dierschke T."/>
            <person name="Dolan L."/>
            <person name="Dorantes-Acosta A.E."/>
            <person name="Eklund D.M."/>
            <person name="Florent S.N."/>
            <person name="Flores-Sandoval E."/>
            <person name="Fujiyama A."/>
            <person name="Fukuzawa H."/>
            <person name="Galik B."/>
            <person name="Grimanelli D."/>
            <person name="Grimwood J."/>
            <person name="Grossniklaus U."/>
            <person name="Hamada T."/>
            <person name="Haseloff J."/>
            <person name="Hetherington A.J."/>
            <person name="Higo A."/>
            <person name="Hirakawa Y."/>
            <person name="Hundley H.N."/>
            <person name="Ikeda Y."/>
            <person name="Inoue K."/>
            <person name="Inoue S.I."/>
            <person name="Ishida S."/>
            <person name="Jia Q."/>
            <person name="Kakita M."/>
            <person name="Kanazawa T."/>
            <person name="Kawai Y."/>
            <person name="Kawashima T."/>
            <person name="Kennedy M."/>
            <person name="Kinose K."/>
            <person name="Kinoshita T."/>
            <person name="Kohara Y."/>
            <person name="Koide E."/>
            <person name="Komatsu K."/>
            <person name="Kopischke S."/>
            <person name="Kubo M."/>
            <person name="Kyozuka J."/>
            <person name="Lagercrantz U."/>
            <person name="Lin S.S."/>
            <person name="Lindquist E."/>
            <person name="Lipzen A.M."/>
            <person name="Lu C.W."/>
            <person name="De Luna E."/>
            <person name="Martienssen R.A."/>
            <person name="Minamino N."/>
            <person name="Mizutani M."/>
            <person name="Mizutani M."/>
            <person name="Mochizuki N."/>
            <person name="Monte I."/>
            <person name="Mosher R."/>
            <person name="Nagasaki H."/>
            <person name="Nakagami H."/>
            <person name="Naramoto S."/>
            <person name="Nishitani K."/>
            <person name="Ohtani M."/>
            <person name="Okamoto T."/>
            <person name="Okumura M."/>
            <person name="Phillips J."/>
            <person name="Pollak B."/>
            <person name="Reinders A."/>
            <person name="Rovekamp M."/>
            <person name="Sano R."/>
            <person name="Sawa S."/>
            <person name="Schmid M.W."/>
            <person name="Shirakawa M."/>
            <person name="Solano R."/>
            <person name="Spunde A."/>
            <person name="Suetsugu N."/>
            <person name="Sugano S."/>
            <person name="Sugiyama A."/>
            <person name="Sun R."/>
            <person name="Suzuki Y."/>
            <person name="Takenaka M."/>
            <person name="Takezawa D."/>
            <person name="Tomogane H."/>
            <person name="Tsuzuki M."/>
            <person name="Ueda T."/>
            <person name="Umeda M."/>
            <person name="Ward J.M."/>
            <person name="Watanabe Y."/>
            <person name="Yazaki K."/>
            <person name="Yokoyama R."/>
            <person name="Yoshitake Y."/>
            <person name="Yotsui I."/>
            <person name="Zachgo S."/>
            <person name="Schmutz J."/>
        </authorList>
    </citation>
    <scope>NUCLEOTIDE SEQUENCE [LARGE SCALE GENOMIC DNA]</scope>
    <source>
        <strain evidence="2">Tak-1</strain>
    </source>
</reference>
<protein>
    <submittedName>
        <fullName evidence="1">Uncharacterized protein</fullName>
    </submittedName>
</protein>
<dbReference type="Gramene" id="Mp7g08100.1">
    <property type="protein sequence ID" value="Mp7g08100.1.cds1"/>
    <property type="gene ID" value="Mp7g08100"/>
</dbReference>
<proteinExistence type="predicted"/>